<sequence length="180" mass="20017">MDDKIRFIGLPYDDDRDGSTPADRGRLAEILERQGFRTAPADFGPSLEVWLPDPSEFVASVRLGDGWMVQIAVDEGRLDEDFDENRGNTDALAKLIGIATEFASTYLGFVTADDDDDLSFMEEEPPVRLEQPLAVVYLGRRYLSDWPDEPEWAASPKARWESPAGVLLVPASSPLEITRA</sequence>
<evidence type="ECO:0000313" key="1">
    <source>
        <dbReference type="EMBL" id="KAB1980198.1"/>
    </source>
</evidence>
<organism evidence="1 2">
    <name type="scientific">Streptomyces triticiradicis</name>
    <dbReference type="NCBI Taxonomy" id="2651189"/>
    <lineage>
        <taxon>Bacteria</taxon>
        <taxon>Bacillati</taxon>
        <taxon>Actinomycetota</taxon>
        <taxon>Actinomycetes</taxon>
        <taxon>Kitasatosporales</taxon>
        <taxon>Streptomycetaceae</taxon>
        <taxon>Streptomyces</taxon>
    </lineage>
</organism>
<accession>A0A7J5D732</accession>
<proteinExistence type="predicted"/>
<protein>
    <submittedName>
        <fullName evidence="1">Uncharacterized protein</fullName>
    </submittedName>
</protein>
<dbReference type="RefSeq" id="WP_151473326.1">
    <property type="nucleotide sequence ID" value="NZ_WBKG01000038.1"/>
</dbReference>
<evidence type="ECO:0000313" key="2">
    <source>
        <dbReference type="Proteomes" id="UP000442990"/>
    </source>
</evidence>
<gene>
    <name evidence="1" type="ORF">F8144_34155</name>
</gene>
<dbReference type="AlphaFoldDB" id="A0A7J5D732"/>
<reference evidence="1 2" key="1">
    <citation type="submission" date="2019-09" db="EMBL/GenBank/DDBJ databases">
        <title>Isolation and identification of active actinomycetes.</title>
        <authorList>
            <person name="Yu Z."/>
            <person name="Han C."/>
            <person name="Yu B."/>
        </authorList>
    </citation>
    <scope>NUCLEOTIDE SEQUENCE [LARGE SCALE GENOMIC DNA]</scope>
    <source>
        <strain evidence="1 2">NEAU-H2</strain>
    </source>
</reference>
<name>A0A7J5D732_9ACTN</name>
<dbReference type="Proteomes" id="UP000442990">
    <property type="component" value="Unassembled WGS sequence"/>
</dbReference>
<keyword evidence="2" id="KW-1185">Reference proteome</keyword>
<comment type="caution">
    <text evidence="1">The sequence shown here is derived from an EMBL/GenBank/DDBJ whole genome shotgun (WGS) entry which is preliminary data.</text>
</comment>
<dbReference type="EMBL" id="WBKG01000038">
    <property type="protein sequence ID" value="KAB1980198.1"/>
    <property type="molecule type" value="Genomic_DNA"/>
</dbReference>